<accession>A0A7X2LZX6</accession>
<comment type="caution">
    <text evidence="2">The sequence shown here is derived from an EMBL/GenBank/DDBJ whole genome shotgun (WGS) entry which is preliminary data.</text>
</comment>
<dbReference type="Proteomes" id="UP000448867">
    <property type="component" value="Unassembled WGS sequence"/>
</dbReference>
<dbReference type="SUPFAM" id="SSF52266">
    <property type="entry name" value="SGNH hydrolase"/>
    <property type="match status" value="1"/>
</dbReference>
<protein>
    <submittedName>
        <fullName evidence="2">Spore gernimation protein</fullName>
    </submittedName>
</protein>
<dbReference type="AlphaFoldDB" id="A0A7X2LZX6"/>
<organism evidence="2 3">
    <name type="scientific">Metabacillus lacus</name>
    <dbReference type="NCBI Taxonomy" id="1983721"/>
    <lineage>
        <taxon>Bacteria</taxon>
        <taxon>Bacillati</taxon>
        <taxon>Bacillota</taxon>
        <taxon>Bacilli</taxon>
        <taxon>Bacillales</taxon>
        <taxon>Bacillaceae</taxon>
        <taxon>Metabacillus</taxon>
    </lineage>
</organism>
<dbReference type="PANTHER" id="PTHR30383:SF27">
    <property type="entry name" value="SPORE GERMINATION LIPASE LIPC"/>
    <property type="match status" value="1"/>
</dbReference>
<gene>
    <name evidence="2" type="ORF">GJU40_17385</name>
</gene>
<reference evidence="2 3" key="1">
    <citation type="submission" date="2019-11" db="EMBL/GenBank/DDBJ databases">
        <title>Bacillus lacus genome.</title>
        <authorList>
            <person name="Allen C.J."/>
            <person name="Newman J.D."/>
        </authorList>
    </citation>
    <scope>NUCLEOTIDE SEQUENCE [LARGE SCALE GENOMIC DNA]</scope>
    <source>
        <strain evidence="2 3">KCTC 33946</strain>
    </source>
</reference>
<dbReference type="Gene3D" id="3.40.50.1110">
    <property type="entry name" value="SGNH hydrolase"/>
    <property type="match status" value="1"/>
</dbReference>
<sequence>MNKWHEKDLDYIALGDSLTVGTGVPFWQQGFAERYLVESRRVLCRPVRFYKFAKNGATAGEILEISKSPCVEKAIREADIITITAGGNDLIRAARLFLQTKEIGILNKALKECTVNISALLTHIDALIAECEGPYIIRMINLYNPFSGTPQADSGVQKFNQHINSFSSYKNVKVADIYSVFKGREKELLSEDGIHPNARGYSLMEKTVSALGYSPLA</sequence>
<feature type="domain" description="SGNH hydrolase-type esterase" evidence="1">
    <location>
        <begin position="13"/>
        <end position="202"/>
    </location>
</feature>
<dbReference type="InterPro" id="IPR036514">
    <property type="entry name" value="SGNH_hydro_sf"/>
</dbReference>
<evidence type="ECO:0000313" key="3">
    <source>
        <dbReference type="Proteomes" id="UP000448867"/>
    </source>
</evidence>
<name>A0A7X2LZX6_9BACI</name>
<keyword evidence="3" id="KW-1185">Reference proteome</keyword>
<dbReference type="InterPro" id="IPR013830">
    <property type="entry name" value="SGNH_hydro"/>
</dbReference>
<dbReference type="Pfam" id="PF13472">
    <property type="entry name" value="Lipase_GDSL_2"/>
    <property type="match status" value="1"/>
</dbReference>
<evidence type="ECO:0000259" key="1">
    <source>
        <dbReference type="Pfam" id="PF13472"/>
    </source>
</evidence>
<dbReference type="PANTHER" id="PTHR30383">
    <property type="entry name" value="THIOESTERASE 1/PROTEASE 1/LYSOPHOSPHOLIPASE L1"/>
    <property type="match status" value="1"/>
</dbReference>
<proteinExistence type="predicted"/>
<dbReference type="EMBL" id="WKKI01000050">
    <property type="protein sequence ID" value="MRX73911.1"/>
    <property type="molecule type" value="Genomic_DNA"/>
</dbReference>
<dbReference type="InterPro" id="IPR051532">
    <property type="entry name" value="Ester_Hydrolysis_Enzymes"/>
</dbReference>
<dbReference type="RefSeq" id="WP_154309367.1">
    <property type="nucleotide sequence ID" value="NZ_WKKI01000050.1"/>
</dbReference>
<dbReference type="GO" id="GO:0004622">
    <property type="term" value="F:phosphatidylcholine lysophospholipase activity"/>
    <property type="evidence" value="ECO:0007669"/>
    <property type="project" value="TreeGrafter"/>
</dbReference>
<evidence type="ECO:0000313" key="2">
    <source>
        <dbReference type="EMBL" id="MRX73911.1"/>
    </source>
</evidence>
<dbReference type="OrthoDB" id="26855at2"/>